<reference evidence="2 3" key="1">
    <citation type="submission" date="2023-01" db="EMBL/GenBank/DDBJ databases">
        <title>Analysis of 21 Apiospora genomes using comparative genomics revels a genus with tremendous synthesis potential of carbohydrate active enzymes and secondary metabolites.</title>
        <authorList>
            <person name="Sorensen T."/>
        </authorList>
    </citation>
    <scope>NUCLEOTIDE SEQUENCE [LARGE SCALE GENOMIC DNA]</scope>
    <source>
        <strain evidence="2 3">CBS 33761</strain>
    </source>
</reference>
<evidence type="ECO:0000313" key="2">
    <source>
        <dbReference type="EMBL" id="KAK8042292.1"/>
    </source>
</evidence>
<feature type="region of interest" description="Disordered" evidence="1">
    <location>
        <begin position="117"/>
        <end position="185"/>
    </location>
</feature>
<feature type="compositionally biased region" description="Polar residues" evidence="1">
    <location>
        <begin position="445"/>
        <end position="460"/>
    </location>
</feature>
<dbReference type="EMBL" id="JAQQWK010000005">
    <property type="protein sequence ID" value="KAK8042292.1"/>
    <property type="molecule type" value="Genomic_DNA"/>
</dbReference>
<name>A0ABR1T785_9PEZI</name>
<proteinExistence type="predicted"/>
<feature type="region of interest" description="Disordered" evidence="1">
    <location>
        <begin position="392"/>
        <end position="711"/>
    </location>
</feature>
<feature type="compositionally biased region" description="Basic and acidic residues" evidence="1">
    <location>
        <begin position="58"/>
        <end position="72"/>
    </location>
</feature>
<protein>
    <submittedName>
        <fullName evidence="2">Involucrin repeat protein</fullName>
    </submittedName>
</protein>
<keyword evidence="3" id="KW-1185">Reference proteome</keyword>
<feature type="compositionally biased region" description="Polar residues" evidence="1">
    <location>
        <begin position="345"/>
        <end position="355"/>
    </location>
</feature>
<feature type="compositionally biased region" description="Basic and acidic residues" evidence="1">
    <location>
        <begin position="1"/>
        <end position="10"/>
    </location>
</feature>
<feature type="region of interest" description="Disordered" evidence="1">
    <location>
        <begin position="330"/>
        <end position="363"/>
    </location>
</feature>
<feature type="compositionally biased region" description="Basic and acidic residues" evidence="1">
    <location>
        <begin position="511"/>
        <end position="526"/>
    </location>
</feature>
<evidence type="ECO:0000256" key="1">
    <source>
        <dbReference type="SAM" id="MobiDB-lite"/>
    </source>
</evidence>
<feature type="compositionally biased region" description="Basic and acidic residues" evidence="1">
    <location>
        <begin position="623"/>
        <end position="637"/>
    </location>
</feature>
<feature type="compositionally biased region" description="Polar residues" evidence="1">
    <location>
        <begin position="700"/>
        <end position="711"/>
    </location>
</feature>
<feature type="region of interest" description="Disordered" evidence="1">
    <location>
        <begin position="58"/>
        <end position="102"/>
    </location>
</feature>
<feature type="compositionally biased region" description="Basic residues" evidence="1">
    <location>
        <begin position="501"/>
        <end position="510"/>
    </location>
</feature>
<feature type="compositionally biased region" description="Basic and acidic residues" evidence="1">
    <location>
        <begin position="561"/>
        <end position="600"/>
    </location>
</feature>
<comment type="caution">
    <text evidence="2">The sequence shown here is derived from an EMBL/GenBank/DDBJ whole genome shotgun (WGS) entry which is preliminary data.</text>
</comment>
<feature type="region of interest" description="Disordered" evidence="1">
    <location>
        <begin position="1"/>
        <end position="34"/>
    </location>
</feature>
<feature type="compositionally biased region" description="Basic and acidic residues" evidence="1">
    <location>
        <begin position="151"/>
        <end position="165"/>
    </location>
</feature>
<gene>
    <name evidence="2" type="ORF">PG993_006815</name>
</gene>
<feature type="compositionally biased region" description="Basic and acidic residues" evidence="1">
    <location>
        <begin position="207"/>
        <end position="223"/>
    </location>
</feature>
<dbReference type="Proteomes" id="UP001444661">
    <property type="component" value="Unassembled WGS sequence"/>
</dbReference>
<feature type="region of interest" description="Disordered" evidence="1">
    <location>
        <begin position="207"/>
        <end position="241"/>
    </location>
</feature>
<sequence length="711" mass="78501">MAAVEEERRGRNPRRGGDSTSRTRSRHDTPPRDAILEAADRYYRQQVIAQQIVQDHVREATPERSVVDKWQEEPEIEIVAPPEQDEKPKTKSPYEPPNADVRIDNVLSPKEIVQPEGRFRKPRLVRDPSAERGRPMLNIVRPTPDPSPMTQERKLESETTKEAKEAPQTSSRAAPDVVIGPRGDVVQAPAMPSKAVSWGENETKHYVLEDPVRDRSSDSDKKIVVPAETPKPRLSRKGKSGGWDILAAAVAPAVASTISDSAIDVTEPESKRSKDPPKGKQREPFSFEEFGDEPPAIGPKPSGPRSKQMPGSFADDLDFTATVAAGLQDSGFDPNLVIDNAGYHQRQSPPGSNEPGNYRTPFAETVPDLGVYAVPAVDPVAAEQRGFVIGELPETPAAEKDIPAGKSDSYSQMDKKERNGEGKASKPSKYDRSEIVVIEDEPTKSSRSVNEDTSSSQSPILSKKEQKRQDKAAKIKAMEEEELASTVSSLKESELGDSSSKKSKKSKKAVVVHEEAAPATKADPRKPTIRLVNDEWDVPQKDKRSRRGSDPPSRSGILSERAIHERESKQIDERPLLTKRDTIATDTLARSERASEARETPRRRRTVDEFSSFELTEEPEDWDLSKESKKPKPELSKYDSASQAPSVADNIVGSPKELSSSFSDLHDLKGSAPDDESGTPKKSKKKKSKRDLDLYDTPLGSPTMSRSLRAF</sequence>
<evidence type="ECO:0000313" key="3">
    <source>
        <dbReference type="Proteomes" id="UP001444661"/>
    </source>
</evidence>
<feature type="compositionally biased region" description="Basic and acidic residues" evidence="1">
    <location>
        <begin position="124"/>
        <end position="134"/>
    </location>
</feature>
<organism evidence="2 3">
    <name type="scientific">Apiospora rasikravindrae</name>
    <dbReference type="NCBI Taxonomy" id="990691"/>
    <lineage>
        <taxon>Eukaryota</taxon>
        <taxon>Fungi</taxon>
        <taxon>Dikarya</taxon>
        <taxon>Ascomycota</taxon>
        <taxon>Pezizomycotina</taxon>
        <taxon>Sordariomycetes</taxon>
        <taxon>Xylariomycetidae</taxon>
        <taxon>Amphisphaeriales</taxon>
        <taxon>Apiosporaceae</taxon>
        <taxon>Apiospora</taxon>
    </lineage>
</organism>
<feature type="region of interest" description="Disordered" evidence="1">
    <location>
        <begin position="256"/>
        <end position="314"/>
    </location>
</feature>
<feature type="compositionally biased region" description="Basic and acidic residues" evidence="1">
    <location>
        <begin position="413"/>
        <end position="434"/>
    </location>
</feature>
<accession>A0ABR1T785</accession>
<feature type="compositionally biased region" description="Basic and acidic residues" evidence="1">
    <location>
        <begin position="268"/>
        <end position="285"/>
    </location>
</feature>
<feature type="compositionally biased region" description="Basic and acidic residues" evidence="1">
    <location>
        <begin position="462"/>
        <end position="478"/>
    </location>
</feature>